<evidence type="ECO:0000313" key="9">
    <source>
        <dbReference type="Proteomes" id="UP000075243"/>
    </source>
</evidence>
<evidence type="ECO:0000256" key="2">
    <source>
        <dbReference type="ARBA" id="ARBA00022695"/>
    </source>
</evidence>
<keyword evidence="6" id="KW-0695">RNA-directed DNA polymerase</keyword>
<dbReference type="SUPFAM" id="SSF56672">
    <property type="entry name" value="DNA/RNA polymerases"/>
    <property type="match status" value="1"/>
</dbReference>
<dbReference type="FunFam" id="3.30.70.270:FF:000020">
    <property type="entry name" value="Transposon Tf2-6 polyprotein-like Protein"/>
    <property type="match status" value="1"/>
</dbReference>
<dbReference type="Proteomes" id="UP000075243">
    <property type="component" value="Unassembled WGS sequence"/>
</dbReference>
<evidence type="ECO:0000259" key="7">
    <source>
        <dbReference type="Pfam" id="PF17917"/>
    </source>
</evidence>
<dbReference type="PANTHER" id="PTHR37984">
    <property type="entry name" value="PROTEIN CBG26694"/>
    <property type="match status" value="1"/>
</dbReference>
<keyword evidence="9" id="KW-1185">Reference proteome</keyword>
<dbReference type="EMBL" id="KQ483649">
    <property type="protein sequence ID" value="KYP43871.1"/>
    <property type="molecule type" value="Genomic_DNA"/>
</dbReference>
<dbReference type="GO" id="GO:0016787">
    <property type="term" value="F:hydrolase activity"/>
    <property type="evidence" value="ECO:0007669"/>
    <property type="project" value="UniProtKB-KW"/>
</dbReference>
<keyword evidence="2" id="KW-0548">Nucleotidyltransferase</keyword>
<evidence type="ECO:0000256" key="6">
    <source>
        <dbReference type="ARBA" id="ARBA00022918"/>
    </source>
</evidence>
<dbReference type="PANTHER" id="PTHR37984:SF5">
    <property type="entry name" value="PROTEIN NYNRIN-LIKE"/>
    <property type="match status" value="1"/>
</dbReference>
<evidence type="ECO:0000256" key="5">
    <source>
        <dbReference type="ARBA" id="ARBA00022801"/>
    </source>
</evidence>
<dbReference type="CDD" id="cd09274">
    <property type="entry name" value="RNase_HI_RT_Ty3"/>
    <property type="match status" value="1"/>
</dbReference>
<name>A0A151RMT5_CAJCA</name>
<dbReference type="OMA" id="HFRIFTN"/>
<feature type="domain" description="Reverse transcriptase RNase H-like" evidence="7">
    <location>
        <begin position="98"/>
        <end position="197"/>
    </location>
</feature>
<evidence type="ECO:0000256" key="1">
    <source>
        <dbReference type="ARBA" id="ARBA00022679"/>
    </source>
</evidence>
<dbReference type="Gene3D" id="3.30.70.270">
    <property type="match status" value="1"/>
</dbReference>
<dbReference type="InterPro" id="IPR043502">
    <property type="entry name" value="DNA/RNA_pol_sf"/>
</dbReference>
<dbReference type="GO" id="GO:0004519">
    <property type="term" value="F:endonuclease activity"/>
    <property type="evidence" value="ECO:0007669"/>
    <property type="project" value="UniProtKB-KW"/>
</dbReference>
<sequence>MPTVHYLGHVLSAQGVQPDPDKVTAILDWPTPLSLTALCGFLGLTGFYRRFVRHYADLAAPLTNLLKSTFFHWHTEADVAFKQLKLSITNTPVLKLPDFTIPFELETDASFLAIGAVLSQNQHPLAFFSKKLCPRMQADFVYAREMFAITESVKKWFQFLIGRHFRIFTNQKSLKFLMSQTYHTPEQQRWATKLQGFSYDIIYDAGKNNRVADALSRCSHPTSTSLIFMAIFSTLPNPLDELRRFYSLHPAGITMKNKIQQGSVTPDLRFQFKPGLIYFKDRIFIPDHLNWCSLLCIEYHSTLY</sequence>
<reference evidence="8" key="1">
    <citation type="journal article" date="2012" name="Nat. Biotechnol.">
        <title>Draft genome sequence of pigeonpea (Cajanus cajan), an orphan legume crop of resource-poor farmers.</title>
        <authorList>
            <person name="Varshney R.K."/>
            <person name="Chen W."/>
            <person name="Li Y."/>
            <person name="Bharti A.K."/>
            <person name="Saxena R.K."/>
            <person name="Schlueter J.A."/>
            <person name="Donoghue M.T."/>
            <person name="Azam S."/>
            <person name="Fan G."/>
            <person name="Whaley A.M."/>
            <person name="Farmer A.D."/>
            <person name="Sheridan J."/>
            <person name="Iwata A."/>
            <person name="Tuteja R."/>
            <person name="Penmetsa R.V."/>
            <person name="Wu W."/>
            <person name="Upadhyaya H.D."/>
            <person name="Yang S.P."/>
            <person name="Shah T."/>
            <person name="Saxena K.B."/>
            <person name="Michael T."/>
            <person name="McCombie W.R."/>
            <person name="Yang B."/>
            <person name="Zhang G."/>
            <person name="Yang H."/>
            <person name="Wang J."/>
            <person name="Spillane C."/>
            <person name="Cook D.R."/>
            <person name="May G.D."/>
            <person name="Xu X."/>
            <person name="Jackson S.A."/>
        </authorList>
    </citation>
    <scope>NUCLEOTIDE SEQUENCE [LARGE SCALE GENOMIC DNA]</scope>
</reference>
<keyword evidence="3" id="KW-0540">Nuclease</keyword>
<keyword evidence="1" id="KW-0808">Transferase</keyword>
<evidence type="ECO:0000313" key="8">
    <source>
        <dbReference type="EMBL" id="KYP43871.1"/>
    </source>
</evidence>
<organism evidence="8 9">
    <name type="scientific">Cajanus cajan</name>
    <name type="common">Pigeon pea</name>
    <name type="synonym">Cajanus indicus</name>
    <dbReference type="NCBI Taxonomy" id="3821"/>
    <lineage>
        <taxon>Eukaryota</taxon>
        <taxon>Viridiplantae</taxon>
        <taxon>Streptophyta</taxon>
        <taxon>Embryophyta</taxon>
        <taxon>Tracheophyta</taxon>
        <taxon>Spermatophyta</taxon>
        <taxon>Magnoliopsida</taxon>
        <taxon>eudicotyledons</taxon>
        <taxon>Gunneridae</taxon>
        <taxon>Pentapetalae</taxon>
        <taxon>rosids</taxon>
        <taxon>fabids</taxon>
        <taxon>Fabales</taxon>
        <taxon>Fabaceae</taxon>
        <taxon>Papilionoideae</taxon>
        <taxon>50 kb inversion clade</taxon>
        <taxon>NPAAA clade</taxon>
        <taxon>indigoferoid/millettioid clade</taxon>
        <taxon>Phaseoleae</taxon>
        <taxon>Cajanus</taxon>
    </lineage>
</organism>
<dbReference type="InterPro" id="IPR050951">
    <property type="entry name" value="Retrovirus_Pol_polyprotein"/>
</dbReference>
<accession>A0A151RMT5</accession>
<protein>
    <submittedName>
        <fullName evidence="8">Retrovirus-related Pol polyprotein from transposon 17.6</fullName>
    </submittedName>
</protein>
<dbReference type="Gramene" id="C.cajan_37167.t">
    <property type="protein sequence ID" value="C.cajan_37167.t.cds1"/>
    <property type="gene ID" value="C.cajan_37167"/>
</dbReference>
<evidence type="ECO:0000256" key="3">
    <source>
        <dbReference type="ARBA" id="ARBA00022722"/>
    </source>
</evidence>
<keyword evidence="4" id="KW-0255">Endonuclease</keyword>
<gene>
    <name evidence="8" type="ORF">KK1_034651</name>
</gene>
<evidence type="ECO:0000256" key="4">
    <source>
        <dbReference type="ARBA" id="ARBA00022759"/>
    </source>
</evidence>
<dbReference type="InterPro" id="IPR043128">
    <property type="entry name" value="Rev_trsase/Diguanyl_cyclase"/>
</dbReference>
<dbReference type="Gene3D" id="3.10.20.370">
    <property type="match status" value="1"/>
</dbReference>
<proteinExistence type="predicted"/>
<dbReference type="Pfam" id="PF17917">
    <property type="entry name" value="RT_RNaseH"/>
    <property type="match status" value="1"/>
</dbReference>
<dbReference type="InterPro" id="IPR041373">
    <property type="entry name" value="RT_RNaseH"/>
</dbReference>
<keyword evidence="5" id="KW-0378">Hydrolase</keyword>
<dbReference type="GO" id="GO:0003964">
    <property type="term" value="F:RNA-directed DNA polymerase activity"/>
    <property type="evidence" value="ECO:0007669"/>
    <property type="project" value="UniProtKB-KW"/>
</dbReference>
<dbReference type="AlphaFoldDB" id="A0A151RMT5"/>